<dbReference type="KEGG" id="vg:32878422"/>
<dbReference type="OrthoDB" id="2250at10239"/>
<dbReference type="RefSeq" id="YP_009362595.1">
    <property type="nucleotide sequence ID" value="NC_034620.1"/>
</dbReference>
<dbReference type="EMBL" id="KY744228">
    <property type="protein sequence ID" value="ARQ96391.1"/>
    <property type="molecule type" value="Genomic_DNA"/>
</dbReference>
<evidence type="ECO:0000313" key="1">
    <source>
        <dbReference type="EMBL" id="ARQ96391.1"/>
    </source>
</evidence>
<proteinExistence type="predicted"/>
<reference evidence="1 2" key="1">
    <citation type="journal article" date="2017" name="Viruses">
        <title>Differentiation and structure in Sulfolobus islandicus rod-shaped virus populations.</title>
        <authorList>
            <person name="Bautista M.A."/>
            <person name="Black J.A."/>
            <person name="Youngblut N.D."/>
            <person name="Whitaker R.J."/>
        </authorList>
    </citation>
    <scope>NUCLEOTIDE SEQUENCE [LARGE SCALE GENOMIC DNA]</scope>
</reference>
<dbReference type="GeneID" id="32878422"/>
<dbReference type="Proteomes" id="UP000202761">
    <property type="component" value="Segment"/>
</dbReference>
<protein>
    <submittedName>
        <fullName evidence="1">Uncharacterized protein</fullName>
    </submittedName>
</protein>
<accession>A0A1X9SJH8</accession>
<sequence>MSSTYCVQLPENLLLLSMTTVNPINFTSLQFSLSVNSLVIFLFSKYPFNSGYYNNFCINQDEFGFAQVGQTFNIDLSNYQGYYMLILIYPQGINLKSSKSCVSIQGLTMTFQNTTISPITSETVINNFDGQEETGFCTCYDGQSHVIEILCNNSNYVSAILLNNLNNQLLIMTCQGFVYENNTTVGFITPSTCGTFGSYLTAEITFIANQSVIDFLNNNNISYNILSSTECQPTYKLLPCTLPCKSFYQITKLLSPPTKYSIISSKLWNEIVQDLYLTYSVFKYINYLTQYAYLDYIYPTILDFYNFYENFQPYPFTQLLYAQKGIPLTVNDFNKLIDAIVKLANENDIKLKKGLSYVQRDQVVRASQFANIVYNVNQFLTFNYNQYFLLDCNGSIFSNLLNKQNAFLNVIINNLVTSLNIPSNVYIKNLLIYTLNQTIYNYGVIDKLIININNGEIYLNGNSFINFLLITDNNNNIYVNDNSVINNLICISNTGTINISSNAIIKNNQCA</sequence>
<keyword evidence="2" id="KW-1185">Reference proteome</keyword>
<evidence type="ECO:0000313" key="2">
    <source>
        <dbReference type="Proteomes" id="UP000202761"/>
    </source>
</evidence>
<organism evidence="1 2">
    <name type="scientific">Sulfolobus islandicus rod-shaped virus 9</name>
    <dbReference type="NCBI Taxonomy" id="1983552"/>
    <lineage>
        <taxon>Viruses</taxon>
        <taxon>Adnaviria</taxon>
        <taxon>Zilligvirae</taxon>
        <taxon>Taleaviricota</taxon>
        <taxon>Tokiviricetes</taxon>
        <taxon>Ligamenvirales</taxon>
        <taxon>Rudiviridae</taxon>
        <taxon>Usarudivirus</taxon>
        <taxon>Usarudivirus aestus</taxon>
        <taxon>Usarudivirus SIRV9</taxon>
    </lineage>
</organism>
<name>A0A1X9SJH8_9VIRU</name>